<feature type="compositionally biased region" description="Acidic residues" evidence="1">
    <location>
        <begin position="168"/>
        <end position="187"/>
    </location>
</feature>
<name>A0AAV7U043_PLEWA</name>
<evidence type="ECO:0000256" key="1">
    <source>
        <dbReference type="SAM" id="MobiDB-lite"/>
    </source>
</evidence>
<evidence type="ECO:0000313" key="3">
    <source>
        <dbReference type="Proteomes" id="UP001066276"/>
    </source>
</evidence>
<protein>
    <submittedName>
        <fullName evidence="2">Uncharacterized protein</fullName>
    </submittedName>
</protein>
<proteinExistence type="predicted"/>
<reference evidence="2" key="1">
    <citation type="journal article" date="2022" name="bioRxiv">
        <title>Sequencing and chromosome-scale assembly of the giantPleurodeles waltlgenome.</title>
        <authorList>
            <person name="Brown T."/>
            <person name="Elewa A."/>
            <person name="Iarovenko S."/>
            <person name="Subramanian E."/>
            <person name="Araus A.J."/>
            <person name="Petzold A."/>
            <person name="Susuki M."/>
            <person name="Suzuki K.-i.T."/>
            <person name="Hayashi T."/>
            <person name="Toyoda A."/>
            <person name="Oliveira C."/>
            <person name="Osipova E."/>
            <person name="Leigh N.D."/>
            <person name="Simon A."/>
            <person name="Yun M.H."/>
        </authorList>
    </citation>
    <scope>NUCLEOTIDE SEQUENCE</scope>
    <source>
        <strain evidence="2">20211129_DDA</strain>
        <tissue evidence="2">Liver</tissue>
    </source>
</reference>
<feature type="region of interest" description="Disordered" evidence="1">
    <location>
        <begin position="40"/>
        <end position="64"/>
    </location>
</feature>
<feature type="compositionally biased region" description="Polar residues" evidence="1">
    <location>
        <begin position="127"/>
        <end position="137"/>
    </location>
</feature>
<dbReference type="AlphaFoldDB" id="A0AAV7U043"/>
<comment type="caution">
    <text evidence="2">The sequence shown here is derived from an EMBL/GenBank/DDBJ whole genome shotgun (WGS) entry which is preliminary data.</text>
</comment>
<keyword evidence="3" id="KW-1185">Reference proteome</keyword>
<gene>
    <name evidence="2" type="ORF">NDU88_006980</name>
</gene>
<organism evidence="2 3">
    <name type="scientific">Pleurodeles waltl</name>
    <name type="common">Iberian ribbed newt</name>
    <dbReference type="NCBI Taxonomy" id="8319"/>
    <lineage>
        <taxon>Eukaryota</taxon>
        <taxon>Metazoa</taxon>
        <taxon>Chordata</taxon>
        <taxon>Craniata</taxon>
        <taxon>Vertebrata</taxon>
        <taxon>Euteleostomi</taxon>
        <taxon>Amphibia</taxon>
        <taxon>Batrachia</taxon>
        <taxon>Caudata</taxon>
        <taxon>Salamandroidea</taxon>
        <taxon>Salamandridae</taxon>
        <taxon>Pleurodelinae</taxon>
        <taxon>Pleurodeles</taxon>
    </lineage>
</organism>
<sequence>MYTRALPLGRPLCIFESFPLFFFNIYCRFQALASRFRGRAESSEERSALPPRAPELIMAKKGEDSSSKVDLDNLRADLNSFIQDTVQQAVSTSMLQMSKKLESSLKKLSAQNSDVSETVRGKKRSFTKAQAKSSADDSPQVAGPSPRKELNTVETDPSPLEITQLRDTDDDMDYNGGDFDDIQDPDDLWQGPSEKRQKNSPFDSSSSRVYDFTVLDALGEPMFDPTLIHHPNSTEWFPSDHVAE</sequence>
<dbReference type="Proteomes" id="UP001066276">
    <property type="component" value="Chromosome 3_2"/>
</dbReference>
<accession>A0AAV7U043</accession>
<dbReference type="EMBL" id="JANPWB010000006">
    <property type="protein sequence ID" value="KAJ1181781.1"/>
    <property type="molecule type" value="Genomic_DNA"/>
</dbReference>
<feature type="region of interest" description="Disordered" evidence="1">
    <location>
        <begin position="107"/>
        <end position="206"/>
    </location>
</feature>
<evidence type="ECO:0000313" key="2">
    <source>
        <dbReference type="EMBL" id="KAJ1181781.1"/>
    </source>
</evidence>